<dbReference type="Proteomes" id="UP000663845">
    <property type="component" value="Unassembled WGS sequence"/>
</dbReference>
<dbReference type="Proteomes" id="UP000663868">
    <property type="component" value="Unassembled WGS sequence"/>
</dbReference>
<dbReference type="AlphaFoldDB" id="A0A819BRJ3"/>
<evidence type="ECO:0000313" key="1">
    <source>
        <dbReference type="EMBL" id="CAF1500634.1"/>
    </source>
</evidence>
<protein>
    <submittedName>
        <fullName evidence="2">Uncharacterized protein</fullName>
    </submittedName>
</protein>
<gene>
    <name evidence="1" type="ORF">JYZ213_LOCUS43461</name>
    <name evidence="3" type="ORF">KXQ929_LOCUS22431</name>
    <name evidence="2" type="ORF">OXD698_LOCUS18554</name>
</gene>
<evidence type="ECO:0000313" key="2">
    <source>
        <dbReference type="EMBL" id="CAF3806181.1"/>
    </source>
</evidence>
<evidence type="ECO:0000313" key="4">
    <source>
        <dbReference type="Proteomes" id="UP000663844"/>
    </source>
</evidence>
<dbReference type="EMBL" id="CAJOBB010001712">
    <property type="protein sequence ID" value="CAF3893822.1"/>
    <property type="molecule type" value="Genomic_DNA"/>
</dbReference>
<reference evidence="2" key="1">
    <citation type="submission" date="2021-02" db="EMBL/GenBank/DDBJ databases">
        <authorList>
            <person name="Nowell W R."/>
        </authorList>
    </citation>
    <scope>NUCLEOTIDE SEQUENCE</scope>
</reference>
<organism evidence="2 4">
    <name type="scientific">Adineta steineri</name>
    <dbReference type="NCBI Taxonomy" id="433720"/>
    <lineage>
        <taxon>Eukaryota</taxon>
        <taxon>Metazoa</taxon>
        <taxon>Spiralia</taxon>
        <taxon>Gnathifera</taxon>
        <taxon>Rotifera</taxon>
        <taxon>Eurotatoria</taxon>
        <taxon>Bdelloidea</taxon>
        <taxon>Adinetida</taxon>
        <taxon>Adinetidae</taxon>
        <taxon>Adineta</taxon>
    </lineage>
</organism>
<sequence length="102" mass="11648">MKYIGTPRYMSPELLARTIRCIEISLLKCDADALGIIFLEKLNLFQIKTNDKIIDIDVNNCIYPFEEQLKKLNLSLNNPIVNETNTIIHSKGPKNCPLINSK</sequence>
<comment type="caution">
    <text evidence="2">The sequence shown here is derived from an EMBL/GenBank/DDBJ whole genome shotgun (WGS) entry which is preliminary data.</text>
</comment>
<dbReference type="SUPFAM" id="SSF56112">
    <property type="entry name" value="Protein kinase-like (PK-like)"/>
    <property type="match status" value="1"/>
</dbReference>
<dbReference type="EMBL" id="CAJOAZ010001376">
    <property type="protein sequence ID" value="CAF3806181.1"/>
    <property type="molecule type" value="Genomic_DNA"/>
</dbReference>
<evidence type="ECO:0000313" key="3">
    <source>
        <dbReference type="EMBL" id="CAF3893822.1"/>
    </source>
</evidence>
<dbReference type="EMBL" id="CAJNOG010002336">
    <property type="protein sequence ID" value="CAF1500634.1"/>
    <property type="molecule type" value="Genomic_DNA"/>
</dbReference>
<name>A0A819BRJ3_9BILA</name>
<accession>A0A819BRJ3</accession>
<dbReference type="InterPro" id="IPR011009">
    <property type="entry name" value="Kinase-like_dom_sf"/>
</dbReference>
<dbReference type="Proteomes" id="UP000663844">
    <property type="component" value="Unassembled WGS sequence"/>
</dbReference>
<proteinExistence type="predicted"/>